<evidence type="ECO:0000256" key="7">
    <source>
        <dbReference type="PIRSR" id="PIRSR038994-2"/>
    </source>
</evidence>
<organism evidence="10 11">
    <name type="scientific">Microbacterium tenebrionis</name>
    <dbReference type="NCBI Taxonomy" id="2830665"/>
    <lineage>
        <taxon>Bacteria</taxon>
        <taxon>Bacillati</taxon>
        <taxon>Actinomycetota</taxon>
        <taxon>Actinomycetes</taxon>
        <taxon>Micrococcales</taxon>
        <taxon>Microbacteriaceae</taxon>
        <taxon>Microbacterium</taxon>
    </lineage>
</organism>
<feature type="active site" description="Proton donor/acceptor" evidence="6">
    <location>
        <position position="276"/>
    </location>
</feature>
<dbReference type="PIRSF" id="PIRSF038994">
    <property type="entry name" value="NagA"/>
    <property type="match status" value="1"/>
</dbReference>
<dbReference type="InterPro" id="IPR032466">
    <property type="entry name" value="Metal_Hydrolase"/>
</dbReference>
<evidence type="ECO:0000256" key="3">
    <source>
        <dbReference type="ARBA" id="ARBA00022801"/>
    </source>
</evidence>
<feature type="domain" description="Amidohydrolase-related" evidence="9">
    <location>
        <begin position="57"/>
        <end position="368"/>
    </location>
</feature>
<dbReference type="PANTHER" id="PTHR11113">
    <property type="entry name" value="N-ACETYLGLUCOSAMINE-6-PHOSPHATE DEACETYLASE"/>
    <property type="match status" value="1"/>
</dbReference>
<keyword evidence="11" id="KW-1185">Reference proteome</keyword>
<comment type="caution">
    <text evidence="10">The sequence shown here is derived from an EMBL/GenBank/DDBJ whole genome shotgun (WGS) entry which is preliminary data.</text>
</comment>
<dbReference type="PANTHER" id="PTHR11113:SF14">
    <property type="entry name" value="N-ACETYLGLUCOSAMINE-6-PHOSPHATE DEACETYLASE"/>
    <property type="match status" value="1"/>
</dbReference>
<dbReference type="Proteomes" id="UP001139289">
    <property type="component" value="Unassembled WGS sequence"/>
</dbReference>
<keyword evidence="2 8" id="KW-0479">Metal-binding</keyword>
<evidence type="ECO:0000256" key="6">
    <source>
        <dbReference type="PIRSR" id="PIRSR038994-1"/>
    </source>
</evidence>
<keyword evidence="4 5" id="KW-0119">Carbohydrate metabolism</keyword>
<dbReference type="Pfam" id="PF01979">
    <property type="entry name" value="Amidohydro_1"/>
    <property type="match status" value="1"/>
</dbReference>
<protein>
    <submittedName>
        <fullName evidence="10">N-acetylglucosamine-6-phosphate deacetylase</fullName>
        <ecNumber evidence="10">3.5.1.25</ecNumber>
    </submittedName>
</protein>
<dbReference type="InterPro" id="IPR011059">
    <property type="entry name" value="Metal-dep_hydrolase_composite"/>
</dbReference>
<evidence type="ECO:0000313" key="10">
    <source>
        <dbReference type="EMBL" id="MCC2029559.1"/>
    </source>
</evidence>
<dbReference type="InterPro" id="IPR003764">
    <property type="entry name" value="GlcNAc_6-P_deAcase"/>
</dbReference>
<dbReference type="InterPro" id="IPR006680">
    <property type="entry name" value="Amidohydro-rel"/>
</dbReference>
<feature type="binding site" evidence="7">
    <location>
        <position position="254"/>
    </location>
    <ligand>
        <name>substrate</name>
    </ligand>
</feature>
<evidence type="ECO:0000256" key="1">
    <source>
        <dbReference type="ARBA" id="ARBA00010716"/>
    </source>
</evidence>
<dbReference type="EMBL" id="JAGTTM010000002">
    <property type="protein sequence ID" value="MCC2029559.1"/>
    <property type="molecule type" value="Genomic_DNA"/>
</dbReference>
<feature type="binding site" evidence="7">
    <location>
        <begin position="222"/>
        <end position="223"/>
    </location>
    <ligand>
        <name>substrate</name>
    </ligand>
</feature>
<evidence type="ECO:0000256" key="5">
    <source>
        <dbReference type="PIRNR" id="PIRNR038994"/>
    </source>
</evidence>
<reference evidence="10" key="1">
    <citation type="submission" date="2021-04" db="EMBL/GenBank/DDBJ databases">
        <title>Microbacterium tenobrionis sp. nov. and Microbacterium allomyrinae sp. nov., isolated from larvae of Tenobrio molitor and Allomyrina dichotoma, respectively.</title>
        <authorList>
            <person name="Lee S.D."/>
        </authorList>
    </citation>
    <scope>NUCLEOTIDE SEQUENCE</scope>
    <source>
        <strain evidence="10">YMB-B2</strain>
    </source>
</reference>
<dbReference type="SUPFAM" id="SSF51556">
    <property type="entry name" value="Metallo-dependent hydrolases"/>
    <property type="match status" value="1"/>
</dbReference>
<dbReference type="GO" id="GO:0008448">
    <property type="term" value="F:N-acetylglucosamine-6-phosphate deacetylase activity"/>
    <property type="evidence" value="ECO:0007669"/>
    <property type="project" value="UniProtKB-EC"/>
</dbReference>
<evidence type="ECO:0000313" key="11">
    <source>
        <dbReference type="Proteomes" id="UP001139289"/>
    </source>
</evidence>
<dbReference type="GO" id="GO:0046872">
    <property type="term" value="F:metal ion binding"/>
    <property type="evidence" value="ECO:0007669"/>
    <property type="project" value="UniProtKB-KW"/>
</dbReference>
<dbReference type="GO" id="GO:0006046">
    <property type="term" value="P:N-acetylglucosamine catabolic process"/>
    <property type="evidence" value="ECO:0007669"/>
    <property type="project" value="TreeGrafter"/>
</dbReference>
<sequence>MVSRVIHSARLITDGAETPDSWVRFEDGYVTAVGTGRTWTDADTVVDAIEIAGQDAVLTPGFVDIHAHGGAGASFDDGADAIRIARDLHRAHGTTRSVISLVTAPLDVLAEQVSAIADLMRTDADILGSHLEGPFLDPAHHGAHEPSLLREPAAADVQRLLDAGRGTVRQVTIAPELPGGLDAIRIVVAAGSAAAVGHTSADAAQTAAAFDAGATILTHAFNAMPGIHHREPGPVLTAAADHRVVLEGIADNVHLHPTVIRLLFDSAPGRVALVTDAMAAAGSADGSYDLGAVKVTVMDGIARADDTGSIAGSTLTQDVALQRSVQAGVPLADAVRALTATPAHAVGFGEQLGNLAPGFLGDAVVLDARLQVRHVQTGARIR</sequence>
<evidence type="ECO:0000256" key="2">
    <source>
        <dbReference type="ARBA" id="ARBA00022723"/>
    </source>
</evidence>
<comment type="similarity">
    <text evidence="1 5">Belongs to the metallo-dependent hydrolases superfamily. NagA family.</text>
</comment>
<feature type="binding site" evidence="8">
    <location>
        <position position="219"/>
    </location>
    <ligand>
        <name>Zn(2+)</name>
        <dbReference type="ChEBI" id="CHEBI:29105"/>
    </ligand>
</feature>
<feature type="binding site" evidence="7">
    <location>
        <begin position="310"/>
        <end position="312"/>
    </location>
    <ligand>
        <name>substrate</name>
    </ligand>
</feature>
<feature type="binding site" evidence="7">
    <location>
        <position position="230"/>
    </location>
    <ligand>
        <name>substrate</name>
    </ligand>
</feature>
<evidence type="ECO:0000256" key="4">
    <source>
        <dbReference type="ARBA" id="ARBA00023277"/>
    </source>
</evidence>
<dbReference type="RefSeq" id="WP_227530597.1">
    <property type="nucleotide sequence ID" value="NZ_JAGTTM010000002.1"/>
</dbReference>
<name>A0A9X1LPK4_9MICO</name>
<keyword evidence="3 5" id="KW-0378">Hydrolase</keyword>
<feature type="binding site" evidence="8">
    <location>
        <position position="198"/>
    </location>
    <ligand>
        <name>Zn(2+)</name>
        <dbReference type="ChEBI" id="CHEBI:29105"/>
    </ligand>
</feature>
<feature type="binding site" evidence="8">
    <location>
        <position position="132"/>
    </location>
    <ligand>
        <name>Zn(2+)</name>
        <dbReference type="ChEBI" id="CHEBI:29105"/>
    </ligand>
</feature>
<feature type="binding site" evidence="7">
    <location>
        <position position="143"/>
    </location>
    <ligand>
        <name>substrate</name>
    </ligand>
</feature>
<dbReference type="SUPFAM" id="SSF51338">
    <property type="entry name" value="Composite domain of metallo-dependent hydrolases"/>
    <property type="match status" value="1"/>
</dbReference>
<dbReference type="Gene3D" id="3.20.20.140">
    <property type="entry name" value="Metal-dependent hydrolases"/>
    <property type="match status" value="1"/>
</dbReference>
<dbReference type="AlphaFoldDB" id="A0A9X1LPK4"/>
<comment type="cofactor">
    <cofactor evidence="8">
        <name>a divalent metal cation</name>
        <dbReference type="ChEBI" id="CHEBI:60240"/>
    </cofactor>
    <text evidence="8">Binds 1 divalent metal cation per subunit.</text>
</comment>
<dbReference type="NCBIfam" id="TIGR00221">
    <property type="entry name" value="nagA"/>
    <property type="match status" value="1"/>
</dbReference>
<accession>A0A9X1LPK4</accession>
<dbReference type="EC" id="3.5.1.25" evidence="10"/>
<evidence type="ECO:0000259" key="9">
    <source>
        <dbReference type="Pfam" id="PF01979"/>
    </source>
</evidence>
<proteinExistence type="inferred from homology"/>
<gene>
    <name evidence="10" type="primary">nagA</name>
    <name evidence="10" type="ORF">KEC56_08515</name>
</gene>
<dbReference type="Gene3D" id="2.30.40.10">
    <property type="entry name" value="Urease, subunit C, domain 1"/>
    <property type="match status" value="1"/>
</dbReference>
<evidence type="ECO:0000256" key="8">
    <source>
        <dbReference type="PIRSR" id="PIRSR038994-3"/>
    </source>
</evidence>